<comment type="caution">
    <text evidence="1">The sequence shown here is derived from an EMBL/GenBank/DDBJ whole genome shotgun (WGS) entry which is preliminary data.</text>
</comment>
<sequence>MRKQRNSYDTLVRILRNSYTSLMQVLEFSHIRVMRILSFEDFLNNFSHKHLGELCSFAQLTQANSMQFTQDSCANSSLVNFQNQTYAKSFDYAKYNGMRNSHESSRWSSSGPCEVL</sequence>
<name>A0ACB8XN50_ARCLA</name>
<reference evidence="2" key="1">
    <citation type="journal article" date="2022" name="Mol. Ecol. Resour.">
        <title>The genomes of chicory, endive, great burdock and yacon provide insights into Asteraceae palaeo-polyploidization history and plant inulin production.</title>
        <authorList>
            <person name="Fan W."/>
            <person name="Wang S."/>
            <person name="Wang H."/>
            <person name="Wang A."/>
            <person name="Jiang F."/>
            <person name="Liu H."/>
            <person name="Zhao H."/>
            <person name="Xu D."/>
            <person name="Zhang Y."/>
        </authorList>
    </citation>
    <scope>NUCLEOTIDE SEQUENCE [LARGE SCALE GENOMIC DNA]</scope>
    <source>
        <strain evidence="2">cv. Niubang</strain>
    </source>
</reference>
<protein>
    <submittedName>
        <fullName evidence="1">Uncharacterized protein</fullName>
    </submittedName>
</protein>
<gene>
    <name evidence="1" type="ORF">L6452_40680</name>
</gene>
<evidence type="ECO:0000313" key="1">
    <source>
        <dbReference type="EMBL" id="KAI3669445.1"/>
    </source>
</evidence>
<reference evidence="1 2" key="2">
    <citation type="journal article" date="2022" name="Mol. Ecol. Resour.">
        <title>The genomes of chicory, endive, great burdock and yacon provide insights into Asteraceae paleo-polyploidization history and plant inulin production.</title>
        <authorList>
            <person name="Fan W."/>
            <person name="Wang S."/>
            <person name="Wang H."/>
            <person name="Wang A."/>
            <person name="Jiang F."/>
            <person name="Liu H."/>
            <person name="Zhao H."/>
            <person name="Xu D."/>
            <person name="Zhang Y."/>
        </authorList>
    </citation>
    <scope>NUCLEOTIDE SEQUENCE [LARGE SCALE GENOMIC DNA]</scope>
    <source>
        <strain evidence="2">cv. Niubang</strain>
    </source>
</reference>
<proteinExistence type="predicted"/>
<dbReference type="Proteomes" id="UP001055879">
    <property type="component" value="Linkage Group LG16"/>
</dbReference>
<accession>A0ACB8XN50</accession>
<evidence type="ECO:0000313" key="2">
    <source>
        <dbReference type="Proteomes" id="UP001055879"/>
    </source>
</evidence>
<keyword evidence="2" id="KW-1185">Reference proteome</keyword>
<organism evidence="1 2">
    <name type="scientific">Arctium lappa</name>
    <name type="common">Greater burdock</name>
    <name type="synonym">Lappa major</name>
    <dbReference type="NCBI Taxonomy" id="4217"/>
    <lineage>
        <taxon>Eukaryota</taxon>
        <taxon>Viridiplantae</taxon>
        <taxon>Streptophyta</taxon>
        <taxon>Embryophyta</taxon>
        <taxon>Tracheophyta</taxon>
        <taxon>Spermatophyta</taxon>
        <taxon>Magnoliopsida</taxon>
        <taxon>eudicotyledons</taxon>
        <taxon>Gunneridae</taxon>
        <taxon>Pentapetalae</taxon>
        <taxon>asterids</taxon>
        <taxon>campanulids</taxon>
        <taxon>Asterales</taxon>
        <taxon>Asteraceae</taxon>
        <taxon>Carduoideae</taxon>
        <taxon>Cardueae</taxon>
        <taxon>Arctiinae</taxon>
        <taxon>Arctium</taxon>
    </lineage>
</organism>
<dbReference type="EMBL" id="CM042062">
    <property type="protein sequence ID" value="KAI3669445.1"/>
    <property type="molecule type" value="Genomic_DNA"/>
</dbReference>